<evidence type="ECO:0000256" key="10">
    <source>
        <dbReference type="SAM" id="MobiDB-lite"/>
    </source>
</evidence>
<dbReference type="InterPro" id="IPR004089">
    <property type="entry name" value="MCPsignal_dom"/>
</dbReference>
<keyword evidence="5 11" id="KW-1133">Transmembrane helix</keyword>
<organism evidence="14 15">
    <name type="scientific">Pseudomonas fluorescens</name>
    <dbReference type="NCBI Taxonomy" id="294"/>
    <lineage>
        <taxon>Bacteria</taxon>
        <taxon>Pseudomonadati</taxon>
        <taxon>Pseudomonadota</taxon>
        <taxon>Gammaproteobacteria</taxon>
        <taxon>Pseudomonadales</taxon>
        <taxon>Pseudomonadaceae</taxon>
        <taxon>Pseudomonas</taxon>
    </lineage>
</organism>
<comment type="similarity">
    <text evidence="8">Belongs to the methyl-accepting chemotaxis (MCP) protein family.</text>
</comment>
<dbReference type="OrthoDB" id="2489132at2"/>
<feature type="domain" description="HAMP" evidence="13">
    <location>
        <begin position="228"/>
        <end position="282"/>
    </location>
</feature>
<dbReference type="GO" id="GO:0005886">
    <property type="term" value="C:plasma membrane"/>
    <property type="evidence" value="ECO:0007669"/>
    <property type="project" value="UniProtKB-SubCell"/>
</dbReference>
<feature type="compositionally biased region" description="Polar residues" evidence="10">
    <location>
        <begin position="464"/>
        <end position="476"/>
    </location>
</feature>
<dbReference type="PROSITE" id="PS50111">
    <property type="entry name" value="CHEMOTAXIS_TRANSDUC_2"/>
    <property type="match status" value="1"/>
</dbReference>
<dbReference type="GO" id="GO:0004888">
    <property type="term" value="F:transmembrane signaling receptor activity"/>
    <property type="evidence" value="ECO:0007669"/>
    <property type="project" value="InterPro"/>
</dbReference>
<evidence type="ECO:0000256" key="5">
    <source>
        <dbReference type="ARBA" id="ARBA00022989"/>
    </source>
</evidence>
<dbReference type="Gene3D" id="3.30.450.20">
    <property type="entry name" value="PAS domain"/>
    <property type="match status" value="1"/>
</dbReference>
<evidence type="ECO:0000256" key="1">
    <source>
        <dbReference type="ARBA" id="ARBA00004651"/>
    </source>
</evidence>
<dbReference type="InterPro" id="IPR003660">
    <property type="entry name" value="HAMP_dom"/>
</dbReference>
<dbReference type="CDD" id="cd06225">
    <property type="entry name" value="HAMP"/>
    <property type="match status" value="1"/>
</dbReference>
<evidence type="ECO:0000313" key="15">
    <source>
        <dbReference type="Proteomes" id="UP000326557"/>
    </source>
</evidence>
<dbReference type="Pfam" id="PF00672">
    <property type="entry name" value="HAMP"/>
    <property type="match status" value="1"/>
</dbReference>
<accession>A0A5E7AMZ5</accession>
<dbReference type="GO" id="GO:0006935">
    <property type="term" value="P:chemotaxis"/>
    <property type="evidence" value="ECO:0007669"/>
    <property type="project" value="InterPro"/>
</dbReference>
<dbReference type="FunFam" id="1.10.287.950:FF:000001">
    <property type="entry name" value="Methyl-accepting chemotaxis sensory transducer"/>
    <property type="match status" value="1"/>
</dbReference>
<dbReference type="AlphaFoldDB" id="A0A5E7AMZ5"/>
<dbReference type="Pfam" id="PF00015">
    <property type="entry name" value="MCPsignal"/>
    <property type="match status" value="1"/>
</dbReference>
<keyword evidence="7 9" id="KW-0807">Transducer</keyword>
<keyword evidence="4 11" id="KW-0812">Transmembrane</keyword>
<dbReference type="Pfam" id="PF17200">
    <property type="entry name" value="sCache_2"/>
    <property type="match status" value="1"/>
</dbReference>
<proteinExistence type="inferred from homology"/>
<dbReference type="SUPFAM" id="SSF58104">
    <property type="entry name" value="Methyl-accepting chemotaxis protein (MCP) signaling domain"/>
    <property type="match status" value="1"/>
</dbReference>
<sequence length="559" mass="60629">MKLSIRTKFVLLSVVPVLLLACLIASVSAVFLQRATDEQVRDTREMLINGRKAELKQILEMAQSAVAHVYAASGSNDMAGRDKAVAILKQLHYGADGYFFGYDGDSVRVFWSDKDVKVGESFKDFRDASGVLVINELVRVAKDGTHYQNYNFAVPNSDKVIMKLGYAVYFEKWDLVVGSAVNYDDIEPQVAEVTHKMKLHADRLISFILAFAVVAALLLSFIVKWLVVRVMSPLRQIRIQLSEVAEGDGDLTRRLPVLGKDELAQLAISFNRFVDRIHSLVRDIAVMTRQLNGLATDVAAQANRSEKAMHLQRQETDQVAAAINQMSASALQVARSAQEAAESAGQAEKEGLSAGQIVSTSVENIFALVSDLKASGASLDHLQEDVQSIVGVLVVIRSIAEQTNLLALNAAIEAARAGEAGRGFAVVADEVRALAGRTQTSTQEIQAMIERLKQGTADSVDAMKQSSDAGSRTSEQAAHATESLRVIATQIGTINSMNTQIASAADQQTMVSEEVNRSIQQIATAVESVAQEIQQGAETARNLARLSENLNAAVNQFRV</sequence>
<dbReference type="InterPro" id="IPR033480">
    <property type="entry name" value="sCache_2"/>
</dbReference>
<dbReference type="PANTHER" id="PTHR32089:SF119">
    <property type="entry name" value="METHYL-ACCEPTING CHEMOTAXIS PROTEIN CTPL"/>
    <property type="match status" value="1"/>
</dbReference>
<dbReference type="PANTHER" id="PTHR32089">
    <property type="entry name" value="METHYL-ACCEPTING CHEMOTAXIS PROTEIN MCPB"/>
    <property type="match status" value="1"/>
</dbReference>
<keyword evidence="2" id="KW-1003">Cell membrane</keyword>
<reference evidence="14 15" key="1">
    <citation type="submission" date="2019-09" db="EMBL/GenBank/DDBJ databases">
        <authorList>
            <person name="Chandra G."/>
            <person name="Truman W A."/>
        </authorList>
    </citation>
    <scope>NUCLEOTIDE SEQUENCE [LARGE SCALE GENOMIC DNA]</scope>
    <source>
        <strain evidence="14">PS704</strain>
    </source>
</reference>
<evidence type="ECO:0000313" key="14">
    <source>
        <dbReference type="EMBL" id="VVN79250.1"/>
    </source>
</evidence>
<evidence type="ECO:0000256" key="7">
    <source>
        <dbReference type="ARBA" id="ARBA00023224"/>
    </source>
</evidence>
<dbReference type="CDD" id="cd11386">
    <property type="entry name" value="MCP_signal"/>
    <property type="match status" value="1"/>
</dbReference>
<evidence type="ECO:0000259" key="13">
    <source>
        <dbReference type="PROSITE" id="PS50885"/>
    </source>
</evidence>
<dbReference type="PRINTS" id="PR00260">
    <property type="entry name" value="CHEMTRNSDUCR"/>
</dbReference>
<protein>
    <submittedName>
        <fullName evidence="14">Methyl-accepting chemotaxis protein McpP</fullName>
    </submittedName>
</protein>
<dbReference type="GO" id="GO:0007165">
    <property type="term" value="P:signal transduction"/>
    <property type="evidence" value="ECO:0007669"/>
    <property type="project" value="UniProtKB-KW"/>
</dbReference>
<feature type="transmembrane region" description="Helical" evidence="11">
    <location>
        <begin position="204"/>
        <end position="228"/>
    </location>
</feature>
<evidence type="ECO:0000256" key="3">
    <source>
        <dbReference type="ARBA" id="ARBA00022481"/>
    </source>
</evidence>
<dbReference type="SMART" id="SM00304">
    <property type="entry name" value="HAMP"/>
    <property type="match status" value="1"/>
</dbReference>
<evidence type="ECO:0000256" key="9">
    <source>
        <dbReference type="PROSITE-ProRule" id="PRU00284"/>
    </source>
</evidence>
<evidence type="ECO:0000259" key="12">
    <source>
        <dbReference type="PROSITE" id="PS50111"/>
    </source>
</evidence>
<evidence type="ECO:0000256" key="11">
    <source>
        <dbReference type="SAM" id="Phobius"/>
    </source>
</evidence>
<evidence type="ECO:0000256" key="6">
    <source>
        <dbReference type="ARBA" id="ARBA00023136"/>
    </source>
</evidence>
<comment type="subcellular location">
    <subcellularLocation>
        <location evidence="1">Cell membrane</location>
        <topology evidence="1">Multi-pass membrane protein</topology>
    </subcellularLocation>
</comment>
<feature type="domain" description="Methyl-accepting transducer" evidence="12">
    <location>
        <begin position="287"/>
        <end position="523"/>
    </location>
</feature>
<dbReference type="Proteomes" id="UP000326557">
    <property type="component" value="Unassembled WGS sequence"/>
</dbReference>
<gene>
    <name evidence="14" type="primary">mcpP_2</name>
    <name evidence="14" type="ORF">PS704_00964</name>
</gene>
<dbReference type="PROSITE" id="PS50885">
    <property type="entry name" value="HAMP"/>
    <property type="match status" value="1"/>
</dbReference>
<name>A0A5E7AMZ5_PSEFL</name>
<evidence type="ECO:0000256" key="8">
    <source>
        <dbReference type="ARBA" id="ARBA00029447"/>
    </source>
</evidence>
<dbReference type="SMART" id="SM01049">
    <property type="entry name" value="Cache_2"/>
    <property type="match status" value="1"/>
</dbReference>
<keyword evidence="3" id="KW-0488">Methylation</keyword>
<dbReference type="EMBL" id="CABVHP010000002">
    <property type="protein sequence ID" value="VVN79250.1"/>
    <property type="molecule type" value="Genomic_DNA"/>
</dbReference>
<feature type="region of interest" description="Disordered" evidence="10">
    <location>
        <begin position="456"/>
        <end position="478"/>
    </location>
</feature>
<keyword evidence="6 11" id="KW-0472">Membrane</keyword>
<dbReference type="SMART" id="SM00283">
    <property type="entry name" value="MA"/>
    <property type="match status" value="1"/>
</dbReference>
<dbReference type="PROSITE" id="PS51257">
    <property type="entry name" value="PROKAR_LIPOPROTEIN"/>
    <property type="match status" value="1"/>
</dbReference>
<dbReference type="InterPro" id="IPR004090">
    <property type="entry name" value="Chemotax_Me-accpt_rcpt"/>
</dbReference>
<dbReference type="Gene3D" id="1.10.287.950">
    <property type="entry name" value="Methyl-accepting chemotaxis protein"/>
    <property type="match status" value="1"/>
</dbReference>
<evidence type="ECO:0000256" key="2">
    <source>
        <dbReference type="ARBA" id="ARBA00022475"/>
    </source>
</evidence>
<evidence type="ECO:0000256" key="4">
    <source>
        <dbReference type="ARBA" id="ARBA00022692"/>
    </source>
</evidence>